<reference evidence="1 2" key="1">
    <citation type="journal article" date="2011" name="J. Bacteriol.">
        <title>Complete genome sequence of Acidaminococcus intestini RYC-MR95, a Gram-negative bacterium from the phylum Firmicutes.</title>
        <authorList>
            <person name="D'Auria G."/>
            <person name="Galan J.C."/>
            <person name="Rodriguez-Alcayna M."/>
            <person name="Moya A."/>
            <person name="Baquero F."/>
            <person name="Latorre A."/>
        </authorList>
    </citation>
    <scope>NUCLEOTIDE SEQUENCE [LARGE SCALE GENOMIC DNA]</scope>
    <source>
        <strain evidence="1 2">RyC-MR95</strain>
    </source>
</reference>
<protein>
    <submittedName>
        <fullName evidence="1">Uncharacterized protein</fullName>
    </submittedName>
</protein>
<dbReference type="Proteomes" id="UP000007093">
    <property type="component" value="Chromosome"/>
</dbReference>
<accession>G4Q6L9</accession>
<proteinExistence type="predicted"/>
<gene>
    <name evidence="1" type="ordered locus">Acin_0115</name>
</gene>
<evidence type="ECO:0000313" key="2">
    <source>
        <dbReference type="Proteomes" id="UP000007093"/>
    </source>
</evidence>
<dbReference type="InParanoid" id="G4Q6L9"/>
<dbReference type="HOGENOM" id="CLU_3148347_0_0_9"/>
<dbReference type="KEGG" id="ain:Acin_0115"/>
<name>G4Q6L9_ACIIR</name>
<dbReference type="EMBL" id="CP003058">
    <property type="protein sequence ID" value="AEQ21367.1"/>
    <property type="molecule type" value="Genomic_DNA"/>
</dbReference>
<evidence type="ECO:0000313" key="1">
    <source>
        <dbReference type="EMBL" id="AEQ21367.1"/>
    </source>
</evidence>
<organism evidence="1 2">
    <name type="scientific">Acidaminococcus intestini (strain RyC-MR95)</name>
    <dbReference type="NCBI Taxonomy" id="568816"/>
    <lineage>
        <taxon>Bacteria</taxon>
        <taxon>Bacillati</taxon>
        <taxon>Bacillota</taxon>
        <taxon>Negativicutes</taxon>
        <taxon>Acidaminococcales</taxon>
        <taxon>Acidaminococcaceae</taxon>
        <taxon>Acidaminococcus</taxon>
    </lineage>
</organism>
<keyword evidence="2" id="KW-1185">Reference proteome</keyword>
<dbReference type="STRING" id="568816.Acin_0115"/>
<sequence length="48" mass="5638">MDLSSYFLRKGPHCFKLSGLKQKRIDKGEDKGMRPVFLRIKNKKSAFH</sequence>
<dbReference type="AlphaFoldDB" id="G4Q6L9"/>